<name>A0A8T0HWW8_CERPU</name>
<reference evidence="1" key="1">
    <citation type="submission" date="2020-06" db="EMBL/GenBank/DDBJ databases">
        <title>WGS assembly of Ceratodon purpureus strain R40.</title>
        <authorList>
            <person name="Carey S.B."/>
            <person name="Jenkins J."/>
            <person name="Shu S."/>
            <person name="Lovell J.T."/>
            <person name="Sreedasyam A."/>
            <person name="Maumus F."/>
            <person name="Tiley G.P."/>
            <person name="Fernandez-Pozo N."/>
            <person name="Barry K."/>
            <person name="Chen C."/>
            <person name="Wang M."/>
            <person name="Lipzen A."/>
            <person name="Daum C."/>
            <person name="Saski C.A."/>
            <person name="Payton A.C."/>
            <person name="Mcbreen J.C."/>
            <person name="Conrad R.E."/>
            <person name="Kollar L.M."/>
            <person name="Olsson S."/>
            <person name="Huttunen S."/>
            <person name="Landis J.B."/>
            <person name="Wickett N.J."/>
            <person name="Johnson M.G."/>
            <person name="Rensing S.A."/>
            <person name="Grimwood J."/>
            <person name="Schmutz J."/>
            <person name="Mcdaniel S.F."/>
        </authorList>
    </citation>
    <scope>NUCLEOTIDE SEQUENCE</scope>
    <source>
        <strain evidence="1">R40</strain>
    </source>
</reference>
<keyword evidence="2" id="KW-1185">Reference proteome</keyword>
<evidence type="ECO:0000313" key="2">
    <source>
        <dbReference type="Proteomes" id="UP000822688"/>
    </source>
</evidence>
<proteinExistence type="predicted"/>
<evidence type="ECO:0000313" key="1">
    <source>
        <dbReference type="EMBL" id="KAG0575610.1"/>
    </source>
</evidence>
<dbReference type="AlphaFoldDB" id="A0A8T0HWW8"/>
<gene>
    <name evidence="1" type="ORF">KC19_5G016600</name>
</gene>
<comment type="caution">
    <text evidence="1">The sequence shown here is derived from an EMBL/GenBank/DDBJ whole genome shotgun (WGS) entry which is preliminary data.</text>
</comment>
<organism evidence="1 2">
    <name type="scientific">Ceratodon purpureus</name>
    <name type="common">Fire moss</name>
    <name type="synonym">Dicranum purpureum</name>
    <dbReference type="NCBI Taxonomy" id="3225"/>
    <lineage>
        <taxon>Eukaryota</taxon>
        <taxon>Viridiplantae</taxon>
        <taxon>Streptophyta</taxon>
        <taxon>Embryophyta</taxon>
        <taxon>Bryophyta</taxon>
        <taxon>Bryophytina</taxon>
        <taxon>Bryopsida</taxon>
        <taxon>Dicranidae</taxon>
        <taxon>Pseudoditrichales</taxon>
        <taxon>Ditrichaceae</taxon>
        <taxon>Ceratodon</taxon>
    </lineage>
</organism>
<dbReference type="EMBL" id="CM026425">
    <property type="protein sequence ID" value="KAG0575610.1"/>
    <property type="molecule type" value="Genomic_DNA"/>
</dbReference>
<dbReference type="Proteomes" id="UP000822688">
    <property type="component" value="Chromosome 5"/>
</dbReference>
<protein>
    <submittedName>
        <fullName evidence="1">Uncharacterized protein</fullName>
    </submittedName>
</protein>
<sequence>MAFRTVWSHADCLATTNRKSLKCSQLANRKLAFVEVS</sequence>
<accession>A0A8T0HWW8</accession>